<organism evidence="2">
    <name type="scientific">mine drainage metagenome</name>
    <dbReference type="NCBI Taxonomy" id="410659"/>
    <lineage>
        <taxon>unclassified sequences</taxon>
        <taxon>metagenomes</taxon>
        <taxon>ecological metagenomes</taxon>
    </lineage>
</organism>
<dbReference type="PANTHER" id="PTHR30547">
    <property type="entry name" value="UNCHARACTERIZED PROTEIN YHCG-RELATED"/>
    <property type="match status" value="1"/>
</dbReference>
<name>T0ZI35_9ZZZZ</name>
<feature type="domain" description="YhcG N-terminal" evidence="1">
    <location>
        <begin position="60"/>
        <end position="107"/>
    </location>
</feature>
<sequence>MSQTVTTPDSLLVEIRTLIEDVRRQVARSINGALTLTYWRIGKRLLAENLTDYRAEYGQRILVSLIQELTWTHFLALLPLKDALAREFYAEMCRIERWSVRALRQMLAAVKKRVNMTYPDCCGETRILGTNKGPVTAPSFVRDWQGFRTADRSCHA</sequence>
<reference evidence="2" key="2">
    <citation type="journal article" date="2014" name="ISME J.">
        <title>Microbial stratification in low pH oxic and suboxic macroscopic growths along an acid mine drainage.</title>
        <authorList>
            <person name="Mendez-Garcia C."/>
            <person name="Mesa V."/>
            <person name="Sprenger R.R."/>
            <person name="Richter M."/>
            <person name="Diez M.S."/>
            <person name="Solano J."/>
            <person name="Bargiela R."/>
            <person name="Golyshina O.V."/>
            <person name="Manteca A."/>
            <person name="Ramos J.L."/>
            <person name="Gallego J.R."/>
            <person name="Llorente I."/>
            <person name="Martins Dos Santos V.A."/>
            <person name="Jensen O.N."/>
            <person name="Pelaez A.I."/>
            <person name="Sanchez J."/>
            <person name="Ferrer M."/>
        </authorList>
    </citation>
    <scope>NUCLEOTIDE SEQUENCE</scope>
</reference>
<protein>
    <submittedName>
        <fullName evidence="2">Protein containing DUF1016</fullName>
    </submittedName>
</protein>
<evidence type="ECO:0000259" key="1">
    <source>
        <dbReference type="Pfam" id="PF17761"/>
    </source>
</evidence>
<dbReference type="InterPro" id="IPR041527">
    <property type="entry name" value="YhcG_N"/>
</dbReference>
<dbReference type="AlphaFoldDB" id="T0ZI35"/>
<evidence type="ECO:0000313" key="2">
    <source>
        <dbReference type="EMBL" id="EQD47966.1"/>
    </source>
</evidence>
<dbReference type="Pfam" id="PF17761">
    <property type="entry name" value="DUF1016_N"/>
    <property type="match status" value="1"/>
</dbReference>
<dbReference type="PANTHER" id="PTHR30547:SF5">
    <property type="entry name" value="NUCLEASE YHCG-RELATED"/>
    <property type="match status" value="1"/>
</dbReference>
<proteinExistence type="predicted"/>
<dbReference type="InterPro" id="IPR053148">
    <property type="entry name" value="PD-DEXK-like_domain"/>
</dbReference>
<comment type="caution">
    <text evidence="2">The sequence shown here is derived from an EMBL/GenBank/DDBJ whole genome shotgun (WGS) entry which is preliminary data.</text>
</comment>
<reference evidence="2" key="1">
    <citation type="submission" date="2013-08" db="EMBL/GenBank/DDBJ databases">
        <authorList>
            <person name="Mendez C."/>
            <person name="Richter M."/>
            <person name="Ferrer M."/>
            <person name="Sanchez J."/>
        </authorList>
    </citation>
    <scope>NUCLEOTIDE SEQUENCE</scope>
</reference>
<accession>T0ZI35</accession>
<dbReference type="EMBL" id="AUZX01010461">
    <property type="protein sequence ID" value="EQD47966.1"/>
    <property type="molecule type" value="Genomic_DNA"/>
</dbReference>
<gene>
    <name evidence="2" type="ORF">B1A_14254</name>
</gene>